<dbReference type="SMART" id="SM00355">
    <property type="entry name" value="ZnF_C2H2"/>
    <property type="match status" value="2"/>
</dbReference>
<evidence type="ECO:0000256" key="4">
    <source>
        <dbReference type="ARBA" id="ARBA00022771"/>
    </source>
</evidence>
<keyword evidence="2" id="KW-0479">Metal-binding</keyword>
<feature type="domain" description="C2H2-type" evidence="8">
    <location>
        <begin position="74"/>
        <end position="101"/>
    </location>
</feature>
<dbReference type="Pfam" id="PF00096">
    <property type="entry name" value="zf-C2H2"/>
    <property type="match status" value="1"/>
</dbReference>
<dbReference type="GO" id="GO:0008270">
    <property type="term" value="F:zinc ion binding"/>
    <property type="evidence" value="ECO:0007669"/>
    <property type="project" value="UniProtKB-KW"/>
</dbReference>
<dbReference type="PANTHER" id="PTHR24394:SF44">
    <property type="entry name" value="ZINC FINGER PROTEIN 271-LIKE"/>
    <property type="match status" value="1"/>
</dbReference>
<keyword evidence="5" id="KW-0862">Zinc</keyword>
<keyword evidence="3" id="KW-0677">Repeat</keyword>
<dbReference type="InterPro" id="IPR013087">
    <property type="entry name" value="Znf_C2H2_type"/>
</dbReference>
<name>A0A8T0EN09_ARGBR</name>
<dbReference type="InterPro" id="IPR036236">
    <property type="entry name" value="Znf_C2H2_sf"/>
</dbReference>
<dbReference type="Proteomes" id="UP000807504">
    <property type="component" value="Unassembled WGS sequence"/>
</dbReference>
<dbReference type="PANTHER" id="PTHR24394">
    <property type="entry name" value="ZINC FINGER PROTEIN"/>
    <property type="match status" value="1"/>
</dbReference>
<reference evidence="9" key="2">
    <citation type="submission" date="2020-06" db="EMBL/GenBank/DDBJ databases">
        <authorList>
            <person name="Sheffer M."/>
        </authorList>
    </citation>
    <scope>NUCLEOTIDE SEQUENCE</scope>
</reference>
<evidence type="ECO:0000256" key="2">
    <source>
        <dbReference type="ARBA" id="ARBA00022723"/>
    </source>
</evidence>
<evidence type="ECO:0000256" key="1">
    <source>
        <dbReference type="ARBA" id="ARBA00004123"/>
    </source>
</evidence>
<dbReference type="SUPFAM" id="SSF57667">
    <property type="entry name" value="beta-beta-alpha zinc fingers"/>
    <property type="match status" value="1"/>
</dbReference>
<dbReference type="EMBL" id="JABXBU010002227">
    <property type="protein sequence ID" value="KAF8774056.1"/>
    <property type="molecule type" value="Genomic_DNA"/>
</dbReference>
<evidence type="ECO:0000256" key="5">
    <source>
        <dbReference type="ARBA" id="ARBA00022833"/>
    </source>
</evidence>
<dbReference type="FunFam" id="3.30.160.60:FF:000557">
    <property type="entry name" value="zinc finger and SCAN domain-containing protein 29"/>
    <property type="match status" value="1"/>
</dbReference>
<dbReference type="PROSITE" id="PS00028">
    <property type="entry name" value="ZINC_FINGER_C2H2_1"/>
    <property type="match status" value="1"/>
</dbReference>
<evidence type="ECO:0000259" key="8">
    <source>
        <dbReference type="PROSITE" id="PS50157"/>
    </source>
</evidence>
<evidence type="ECO:0000256" key="6">
    <source>
        <dbReference type="ARBA" id="ARBA00023242"/>
    </source>
</evidence>
<dbReference type="AlphaFoldDB" id="A0A8T0EN09"/>
<dbReference type="GO" id="GO:0000981">
    <property type="term" value="F:DNA-binding transcription factor activity, RNA polymerase II-specific"/>
    <property type="evidence" value="ECO:0007669"/>
    <property type="project" value="TreeGrafter"/>
</dbReference>
<evidence type="ECO:0000256" key="3">
    <source>
        <dbReference type="ARBA" id="ARBA00022737"/>
    </source>
</evidence>
<comment type="subcellular location">
    <subcellularLocation>
        <location evidence="1">Nucleus</location>
    </subcellularLocation>
</comment>
<feature type="domain" description="C2H2-type" evidence="8">
    <location>
        <begin position="46"/>
        <end position="73"/>
    </location>
</feature>
<evidence type="ECO:0000313" key="10">
    <source>
        <dbReference type="Proteomes" id="UP000807504"/>
    </source>
</evidence>
<evidence type="ECO:0000313" key="9">
    <source>
        <dbReference type="EMBL" id="KAF8774056.1"/>
    </source>
</evidence>
<organism evidence="9 10">
    <name type="scientific">Argiope bruennichi</name>
    <name type="common">Wasp spider</name>
    <name type="synonym">Aranea bruennichi</name>
    <dbReference type="NCBI Taxonomy" id="94029"/>
    <lineage>
        <taxon>Eukaryota</taxon>
        <taxon>Metazoa</taxon>
        <taxon>Ecdysozoa</taxon>
        <taxon>Arthropoda</taxon>
        <taxon>Chelicerata</taxon>
        <taxon>Arachnida</taxon>
        <taxon>Araneae</taxon>
        <taxon>Araneomorphae</taxon>
        <taxon>Entelegynae</taxon>
        <taxon>Araneoidea</taxon>
        <taxon>Araneidae</taxon>
        <taxon>Argiope</taxon>
    </lineage>
</organism>
<keyword evidence="10" id="KW-1185">Reference proteome</keyword>
<evidence type="ECO:0000256" key="7">
    <source>
        <dbReference type="PROSITE-ProRule" id="PRU00042"/>
    </source>
</evidence>
<dbReference type="PROSITE" id="PS50157">
    <property type="entry name" value="ZINC_FINGER_C2H2_2"/>
    <property type="match status" value="2"/>
</dbReference>
<proteinExistence type="predicted"/>
<keyword evidence="6" id="KW-0539">Nucleus</keyword>
<keyword evidence="4 7" id="KW-0863">Zinc-finger</keyword>
<gene>
    <name evidence="9" type="ORF">HNY73_016652</name>
</gene>
<comment type="caution">
    <text evidence="9">The sequence shown here is derived from an EMBL/GenBank/DDBJ whole genome shotgun (WGS) entry which is preliminary data.</text>
</comment>
<protein>
    <submittedName>
        <fullName evidence="9">Zinc finger and BTB domain-containing protein like</fullName>
    </submittedName>
</protein>
<dbReference type="GO" id="GO:0005634">
    <property type="term" value="C:nucleus"/>
    <property type="evidence" value="ECO:0007669"/>
    <property type="project" value="UniProtKB-SubCell"/>
</dbReference>
<reference evidence="9" key="1">
    <citation type="journal article" date="2020" name="bioRxiv">
        <title>Chromosome-level reference genome of the European wasp spider Argiope bruennichi: a resource for studies on range expansion and evolutionary adaptation.</title>
        <authorList>
            <person name="Sheffer M.M."/>
            <person name="Hoppe A."/>
            <person name="Krehenwinkel H."/>
            <person name="Uhl G."/>
            <person name="Kuss A.W."/>
            <person name="Jensen L."/>
            <person name="Jensen C."/>
            <person name="Gillespie R.G."/>
            <person name="Hoff K.J."/>
            <person name="Prost S."/>
        </authorList>
    </citation>
    <scope>NUCLEOTIDE SEQUENCE</scope>
</reference>
<accession>A0A8T0EN09</accession>
<sequence length="108" mass="12546">MFTKSSRRKALTYMVTSVQQSKVFQSEQKIIPLFLQSIVSNLSFRYKCSWCSYGTNIYSELKHHMYIHTGGKPFSCEICGKKFSHPTTLQMHVAIHVSLNEKAWGKFF</sequence>
<dbReference type="Gene3D" id="3.30.160.60">
    <property type="entry name" value="Classic Zinc Finger"/>
    <property type="match status" value="2"/>
</dbReference>